<dbReference type="PRINTS" id="PR00039">
    <property type="entry name" value="HTHLYSR"/>
</dbReference>
<dbReference type="SUPFAM" id="SSF53850">
    <property type="entry name" value="Periplasmic binding protein-like II"/>
    <property type="match status" value="1"/>
</dbReference>
<dbReference type="InterPro" id="IPR005119">
    <property type="entry name" value="LysR_subst-bd"/>
</dbReference>
<dbReference type="InterPro" id="IPR000847">
    <property type="entry name" value="LysR_HTH_N"/>
</dbReference>
<dbReference type="RefSeq" id="WP_094028197.1">
    <property type="nucleotide sequence ID" value="NZ_NGAF01000033.1"/>
</dbReference>
<dbReference type="Gene3D" id="3.40.190.10">
    <property type="entry name" value="Periplasmic binding protein-like II"/>
    <property type="match status" value="2"/>
</dbReference>
<evidence type="ECO:0000256" key="3">
    <source>
        <dbReference type="ARBA" id="ARBA00023125"/>
    </source>
</evidence>
<comment type="similarity">
    <text evidence="1">Belongs to the LysR transcriptional regulatory family.</text>
</comment>
<dbReference type="Proteomes" id="UP000215506">
    <property type="component" value="Unassembled WGS sequence"/>
</dbReference>
<proteinExistence type="inferred from homology"/>
<protein>
    <submittedName>
        <fullName evidence="6">HTH-type transcriptional regulator GltC</fullName>
    </submittedName>
</protein>
<organism evidence="6 7">
    <name type="scientific">Nocardia cerradoensis</name>
    <dbReference type="NCBI Taxonomy" id="85688"/>
    <lineage>
        <taxon>Bacteria</taxon>
        <taxon>Bacillati</taxon>
        <taxon>Actinomycetota</taxon>
        <taxon>Actinomycetes</taxon>
        <taxon>Mycobacteriales</taxon>
        <taxon>Nocardiaceae</taxon>
        <taxon>Nocardia</taxon>
    </lineage>
</organism>
<dbReference type="InterPro" id="IPR050176">
    <property type="entry name" value="LTTR"/>
</dbReference>
<feature type="domain" description="HTH lysR-type" evidence="5">
    <location>
        <begin position="5"/>
        <end position="62"/>
    </location>
</feature>
<dbReference type="PANTHER" id="PTHR30579:SF7">
    <property type="entry name" value="HTH-TYPE TRANSCRIPTIONAL REGULATOR LRHA-RELATED"/>
    <property type="match status" value="1"/>
</dbReference>
<dbReference type="InterPro" id="IPR036388">
    <property type="entry name" value="WH-like_DNA-bd_sf"/>
</dbReference>
<evidence type="ECO:0000256" key="2">
    <source>
        <dbReference type="ARBA" id="ARBA00023015"/>
    </source>
</evidence>
<dbReference type="Pfam" id="PF03466">
    <property type="entry name" value="LysR_substrate"/>
    <property type="match status" value="1"/>
</dbReference>
<accession>A0A231GUZ3</accession>
<dbReference type="EMBL" id="NGAF01000033">
    <property type="protein sequence ID" value="OXR40402.1"/>
    <property type="molecule type" value="Genomic_DNA"/>
</dbReference>
<keyword evidence="2" id="KW-0805">Transcription regulation</keyword>
<dbReference type="Pfam" id="PF00126">
    <property type="entry name" value="HTH_1"/>
    <property type="match status" value="1"/>
</dbReference>
<dbReference type="GO" id="GO:0003677">
    <property type="term" value="F:DNA binding"/>
    <property type="evidence" value="ECO:0007669"/>
    <property type="project" value="UniProtKB-KW"/>
</dbReference>
<reference evidence="6 7" key="1">
    <citation type="submission" date="2017-07" db="EMBL/GenBank/DDBJ databases">
        <title>First draft Genome Sequence of Nocardia cerradoensis isolated from human infection.</title>
        <authorList>
            <person name="Carrasco G."/>
        </authorList>
    </citation>
    <scope>NUCLEOTIDE SEQUENCE [LARGE SCALE GENOMIC DNA]</scope>
    <source>
        <strain evidence="6 7">CNM20130759</strain>
    </source>
</reference>
<keyword evidence="7" id="KW-1185">Reference proteome</keyword>
<gene>
    <name evidence="6" type="primary">gltC_8</name>
    <name evidence="6" type="ORF">B7C42_07568</name>
</gene>
<keyword evidence="4" id="KW-0804">Transcription</keyword>
<dbReference type="AlphaFoldDB" id="A0A231GUZ3"/>
<dbReference type="GO" id="GO:0003700">
    <property type="term" value="F:DNA-binding transcription factor activity"/>
    <property type="evidence" value="ECO:0007669"/>
    <property type="project" value="InterPro"/>
</dbReference>
<evidence type="ECO:0000256" key="4">
    <source>
        <dbReference type="ARBA" id="ARBA00023163"/>
    </source>
</evidence>
<dbReference type="SUPFAM" id="SSF46785">
    <property type="entry name" value="Winged helix' DNA-binding domain"/>
    <property type="match status" value="1"/>
</dbReference>
<dbReference type="InterPro" id="IPR036390">
    <property type="entry name" value="WH_DNA-bd_sf"/>
</dbReference>
<dbReference type="FunFam" id="1.10.10.10:FF:000001">
    <property type="entry name" value="LysR family transcriptional regulator"/>
    <property type="match status" value="1"/>
</dbReference>
<dbReference type="PANTHER" id="PTHR30579">
    <property type="entry name" value="TRANSCRIPTIONAL REGULATOR"/>
    <property type="match status" value="1"/>
</dbReference>
<sequence length="289" mass="30376">MNKNLDIAPLRSFVAIADCGGFQRAATHLHLTQGAVSQHVRKLEDAVGRQLVQRHGRGSRFTPDGDELLAVARQILDLHDNALRGFGVRSEDILTIGSTEHGAAQLLPALASALGRAAPQFSVRFRIDRGGALRDGLARRRIDLALLLNSDDPSAIQVGDLELTWYSAPGWQPPPRPDPVPIVAFDSPCALRSRALETLSEVDLPASIRAEAPQLGGVHAAVATGVGVALLATLGRTPEGLVPCFDLPAAKPLRLSVGARPGLPAATVKTAADALRPLLAPPLRLAAGA</sequence>
<dbReference type="PROSITE" id="PS50931">
    <property type="entry name" value="HTH_LYSR"/>
    <property type="match status" value="1"/>
</dbReference>
<dbReference type="Gene3D" id="1.10.10.10">
    <property type="entry name" value="Winged helix-like DNA-binding domain superfamily/Winged helix DNA-binding domain"/>
    <property type="match status" value="1"/>
</dbReference>
<keyword evidence="3" id="KW-0238">DNA-binding</keyword>
<evidence type="ECO:0000313" key="6">
    <source>
        <dbReference type="EMBL" id="OXR40402.1"/>
    </source>
</evidence>
<name>A0A231GUZ3_9NOCA</name>
<evidence type="ECO:0000259" key="5">
    <source>
        <dbReference type="PROSITE" id="PS50931"/>
    </source>
</evidence>
<comment type="caution">
    <text evidence="6">The sequence shown here is derived from an EMBL/GenBank/DDBJ whole genome shotgun (WGS) entry which is preliminary data.</text>
</comment>
<evidence type="ECO:0000256" key="1">
    <source>
        <dbReference type="ARBA" id="ARBA00009437"/>
    </source>
</evidence>
<evidence type="ECO:0000313" key="7">
    <source>
        <dbReference type="Proteomes" id="UP000215506"/>
    </source>
</evidence>